<evidence type="ECO:0000313" key="2">
    <source>
        <dbReference type="EMBL" id="KAF2762876.1"/>
    </source>
</evidence>
<dbReference type="OrthoDB" id="3525185at2759"/>
<evidence type="ECO:0000313" key="3">
    <source>
        <dbReference type="Proteomes" id="UP000799437"/>
    </source>
</evidence>
<gene>
    <name evidence="2" type="ORF">EJ05DRAFT_506546</name>
</gene>
<organism evidence="2 3">
    <name type="scientific">Pseudovirgaria hyperparasitica</name>
    <dbReference type="NCBI Taxonomy" id="470096"/>
    <lineage>
        <taxon>Eukaryota</taxon>
        <taxon>Fungi</taxon>
        <taxon>Dikarya</taxon>
        <taxon>Ascomycota</taxon>
        <taxon>Pezizomycotina</taxon>
        <taxon>Dothideomycetes</taxon>
        <taxon>Dothideomycetes incertae sedis</taxon>
        <taxon>Acrospermales</taxon>
        <taxon>Acrospermaceae</taxon>
        <taxon>Pseudovirgaria</taxon>
    </lineage>
</organism>
<feature type="compositionally biased region" description="Polar residues" evidence="1">
    <location>
        <begin position="334"/>
        <end position="352"/>
    </location>
</feature>
<sequence length="493" mass="53570">MSKYGISPGLVLTDLYLEKFFQDITQFPQAEGIFGGSLANFRDLYKSMREGSPIRPALTALVIALAARDGKGAVNDNSSLGMTGVPTPGLAWHITAAASIVQGLQETEYSDPITQRLLCGLISQAMYHFVCFEAPLAFDIKILEHLYSALTVKPSLTPREILWRHTCTALMLQIRITTLQSHASFAYPATSEASAIVSSLISLSAALASRPSQLPLGHEYTTHTLSIASPDIYKPTVHQYTSFWVANDWAHFRTLRLFTMRQVMICTQLSAGWSSEFETLWTQLPNTRAQIQDVIDDICAATPFHIGYREMPPSPPVSSMNTIPDYLIVDTPGSTSSSAGISPPQMESSSLSRPPAIASTARNPNLPTLHFATSGAPNGRYARLISAGQIIWPLCFAGIMAHGWAQKTWIMERLECVGREFGYVLAGTLSEAVQATMDGVGSDVDEFGVSSSLEEDLGPLDTRMCTGIGIESLASWNWPDEGYSALGGDDLGF</sequence>
<dbReference type="PANTHER" id="PTHR38791">
    <property type="entry name" value="ZN(II)2CYS6 TRANSCRIPTION FACTOR (EUROFUNG)-RELATED-RELATED"/>
    <property type="match status" value="1"/>
</dbReference>
<dbReference type="AlphaFoldDB" id="A0A6A6WL20"/>
<keyword evidence="3" id="KW-1185">Reference proteome</keyword>
<feature type="region of interest" description="Disordered" evidence="1">
    <location>
        <begin position="334"/>
        <end position="356"/>
    </location>
</feature>
<dbReference type="Proteomes" id="UP000799437">
    <property type="component" value="Unassembled WGS sequence"/>
</dbReference>
<dbReference type="GeneID" id="54488886"/>
<evidence type="ECO:0008006" key="4">
    <source>
        <dbReference type="Google" id="ProtNLM"/>
    </source>
</evidence>
<dbReference type="InterPro" id="IPR053175">
    <property type="entry name" value="DHMBA_Reg_Transcription_Factor"/>
</dbReference>
<protein>
    <recommendedName>
        <fullName evidence="4">Transcription factor domain-containing protein</fullName>
    </recommendedName>
</protein>
<accession>A0A6A6WL20</accession>
<name>A0A6A6WL20_9PEZI</name>
<evidence type="ECO:0000256" key="1">
    <source>
        <dbReference type="SAM" id="MobiDB-lite"/>
    </source>
</evidence>
<proteinExistence type="predicted"/>
<dbReference type="EMBL" id="ML996565">
    <property type="protein sequence ID" value="KAF2762876.1"/>
    <property type="molecule type" value="Genomic_DNA"/>
</dbReference>
<reference evidence="2" key="1">
    <citation type="journal article" date="2020" name="Stud. Mycol.">
        <title>101 Dothideomycetes genomes: a test case for predicting lifestyles and emergence of pathogens.</title>
        <authorList>
            <person name="Haridas S."/>
            <person name="Albert R."/>
            <person name="Binder M."/>
            <person name="Bloem J."/>
            <person name="Labutti K."/>
            <person name="Salamov A."/>
            <person name="Andreopoulos B."/>
            <person name="Baker S."/>
            <person name="Barry K."/>
            <person name="Bills G."/>
            <person name="Bluhm B."/>
            <person name="Cannon C."/>
            <person name="Castanera R."/>
            <person name="Culley D."/>
            <person name="Daum C."/>
            <person name="Ezra D."/>
            <person name="Gonzalez J."/>
            <person name="Henrissat B."/>
            <person name="Kuo A."/>
            <person name="Liang C."/>
            <person name="Lipzen A."/>
            <person name="Lutzoni F."/>
            <person name="Magnuson J."/>
            <person name="Mondo S."/>
            <person name="Nolan M."/>
            <person name="Ohm R."/>
            <person name="Pangilinan J."/>
            <person name="Park H.-J."/>
            <person name="Ramirez L."/>
            <person name="Alfaro M."/>
            <person name="Sun H."/>
            <person name="Tritt A."/>
            <person name="Yoshinaga Y."/>
            <person name="Zwiers L.-H."/>
            <person name="Turgeon B."/>
            <person name="Goodwin S."/>
            <person name="Spatafora J."/>
            <person name="Crous P."/>
            <person name="Grigoriev I."/>
        </authorList>
    </citation>
    <scope>NUCLEOTIDE SEQUENCE</scope>
    <source>
        <strain evidence="2">CBS 121739</strain>
    </source>
</reference>
<dbReference type="RefSeq" id="XP_033605327.1">
    <property type="nucleotide sequence ID" value="XM_033747832.1"/>
</dbReference>